<dbReference type="Proteomes" id="UP001219862">
    <property type="component" value="Unassembled WGS sequence"/>
</dbReference>
<feature type="non-terminal residue" evidence="1">
    <location>
        <position position="306"/>
    </location>
</feature>
<keyword evidence="2" id="KW-1185">Reference proteome</keyword>
<evidence type="ECO:0000313" key="1">
    <source>
        <dbReference type="EMBL" id="MDC8787292.1"/>
    </source>
</evidence>
<proteinExistence type="predicted"/>
<accession>A0ABT5KWG4</accession>
<evidence type="ECO:0000313" key="2">
    <source>
        <dbReference type="Proteomes" id="UP001219862"/>
    </source>
</evidence>
<comment type="caution">
    <text evidence="1">The sequence shown here is derived from an EMBL/GenBank/DDBJ whole genome shotgun (WGS) entry which is preliminary data.</text>
</comment>
<dbReference type="EMBL" id="JAQQXS010000029">
    <property type="protein sequence ID" value="MDC8787292.1"/>
    <property type="molecule type" value="Genomic_DNA"/>
</dbReference>
<organism evidence="1 2">
    <name type="scientific">Roseateles koreensis</name>
    <dbReference type="NCBI Taxonomy" id="2987526"/>
    <lineage>
        <taxon>Bacteria</taxon>
        <taxon>Pseudomonadati</taxon>
        <taxon>Pseudomonadota</taxon>
        <taxon>Betaproteobacteria</taxon>
        <taxon>Burkholderiales</taxon>
        <taxon>Sphaerotilaceae</taxon>
        <taxon>Roseateles</taxon>
    </lineage>
</organism>
<dbReference type="RefSeq" id="WP_273598432.1">
    <property type="nucleotide sequence ID" value="NZ_JAQQXS010000029.1"/>
</dbReference>
<name>A0ABT5KWG4_9BURK</name>
<reference evidence="1 2" key="1">
    <citation type="submission" date="2022-10" db="EMBL/GenBank/DDBJ databases">
        <title>paucibacter sp. hw8 Genome sequencing.</title>
        <authorList>
            <person name="Park S."/>
        </authorList>
    </citation>
    <scope>NUCLEOTIDE SEQUENCE [LARGE SCALE GENOMIC DNA]</scope>
    <source>
        <strain evidence="2">hw8</strain>
    </source>
</reference>
<sequence>MNKPTQRRHFLQTIPALLVWPLAGCNPPPSRETLLMEYTGAWIGMGKVLMPVSPFEFELMPIETGPKASRIKPIFFSMRVNVSAQGKPQPPMTNQEYPVDAGISFWLDNGGGTAMEIFERASEWDVQRKVVFVKEVSFGNNRYLHGQTTQKGADDGTISSIVANIDHRLDTFVLTISDQLSLVIQASREIAMNAVKRARLERDAVDPKKQFPGTMNSEQYALDAEARYQTWRDQTLPHLDAALPVVLSNVQVFQHDPFHLPAPKPGLERHYLWNCAIDFPTDKLIANGCSTGVMVNFHAAGKALWV</sequence>
<protein>
    <submittedName>
        <fullName evidence="1">Uncharacterized protein</fullName>
    </submittedName>
</protein>
<gene>
    <name evidence="1" type="ORF">PRZ01_19075</name>
</gene>